<keyword evidence="6" id="KW-0769">Symport</keyword>
<keyword evidence="3" id="KW-1003">Cell membrane</keyword>
<comment type="caution">
    <text evidence="11">The sequence shown here is derived from an EMBL/GenBank/DDBJ whole genome shotgun (WGS) entry which is preliminary data.</text>
</comment>
<evidence type="ECO:0000256" key="7">
    <source>
        <dbReference type="ARBA" id="ARBA00022989"/>
    </source>
</evidence>
<dbReference type="AlphaFoldDB" id="A0AAV5G9S2"/>
<keyword evidence="2" id="KW-0813">Transport</keyword>
<evidence type="ECO:0000313" key="12">
    <source>
        <dbReference type="Proteomes" id="UP001054925"/>
    </source>
</evidence>
<keyword evidence="7 10" id="KW-1133">Transmembrane helix</keyword>
<comment type="similarity">
    <text evidence="1">Belongs to the KdgT transporter family.</text>
</comment>
<organism evidence="11 12">
    <name type="scientific">Corynebacterium ammoniagenes</name>
    <name type="common">Brevibacterium ammoniagenes</name>
    <dbReference type="NCBI Taxonomy" id="1697"/>
    <lineage>
        <taxon>Bacteria</taxon>
        <taxon>Bacillati</taxon>
        <taxon>Actinomycetota</taxon>
        <taxon>Actinomycetes</taxon>
        <taxon>Mycobacteriales</taxon>
        <taxon>Corynebacteriaceae</taxon>
        <taxon>Corynebacterium</taxon>
    </lineage>
</organism>
<name>A0AAV5G9S2_CORAM</name>
<proteinExistence type="inferred from homology"/>
<protein>
    <submittedName>
        <fullName evidence="11">2-keto-3-deoxygluconate permease</fullName>
    </submittedName>
</protein>
<evidence type="ECO:0000313" key="11">
    <source>
        <dbReference type="EMBL" id="GJN43458.1"/>
    </source>
</evidence>
<feature type="transmembrane region" description="Helical" evidence="10">
    <location>
        <begin position="7"/>
        <end position="30"/>
    </location>
</feature>
<keyword evidence="5 10" id="KW-0812">Transmembrane</keyword>
<evidence type="ECO:0000256" key="8">
    <source>
        <dbReference type="ARBA" id="ARBA00023136"/>
    </source>
</evidence>
<dbReference type="Proteomes" id="UP001054925">
    <property type="component" value="Unassembled WGS sequence"/>
</dbReference>
<evidence type="ECO:0000256" key="5">
    <source>
        <dbReference type="ARBA" id="ARBA00022692"/>
    </source>
</evidence>
<feature type="transmembrane region" description="Helical" evidence="10">
    <location>
        <begin position="166"/>
        <end position="185"/>
    </location>
</feature>
<evidence type="ECO:0000256" key="6">
    <source>
        <dbReference type="ARBA" id="ARBA00022847"/>
    </source>
</evidence>
<keyword evidence="8 10" id="KW-0472">Membrane</keyword>
<sequence>MDQLLRYIAKIPGALMVVPLFFGAIINTLAPEVLEIGSFTTALFKDGTSVLIAIFFVSVGSQISFKTALPSVEKGIVLLLSKFGVAALVGVAVAFLTPDGTLWGLLPLAVIAAMSNSSGSLFVALTSQFGSKTDKGSISILSINDGPFLTMIALGAAGLADFPVQTLFAAIFPIILGFILGNSSSIARAFLAPGEKLIIPFVGFSIGAGIDFNELVRSGAIGVLLGLMTLVFSGTATITCVYLWHRIRRHPRESRNLVAGAAESAVAGNAIATPAAIAAIDPSLLGIQAEATAQIATAVVVTTFLTPFLVSFVASRQRKLGITPEAEDRLFEEATPDTSDNESESIEHTTRPTGQEVKQPEFTLDRE</sequence>
<feature type="transmembrane region" description="Helical" evidence="10">
    <location>
        <begin position="257"/>
        <end position="280"/>
    </location>
</feature>
<feature type="region of interest" description="Disordered" evidence="9">
    <location>
        <begin position="325"/>
        <end position="367"/>
    </location>
</feature>
<dbReference type="EMBL" id="BQKK01000004">
    <property type="protein sequence ID" value="GJN43458.1"/>
    <property type="molecule type" value="Genomic_DNA"/>
</dbReference>
<dbReference type="GO" id="GO:0015649">
    <property type="term" value="F:2-keto-3-deoxygluconate:proton symporter activity"/>
    <property type="evidence" value="ECO:0007669"/>
    <property type="project" value="InterPro"/>
</dbReference>
<feature type="transmembrane region" description="Helical" evidence="10">
    <location>
        <begin position="50"/>
        <end position="69"/>
    </location>
</feature>
<keyword evidence="4" id="KW-0762">Sugar transport</keyword>
<reference evidence="11" key="1">
    <citation type="submission" date="2021-12" db="EMBL/GenBank/DDBJ databases">
        <title>Draft genome sequence of Corynebacterium ammoniagenes strain T-723.</title>
        <authorList>
            <person name="Matsuzawa M."/>
            <person name="Hiratani M."/>
            <person name="Abe I."/>
            <person name="Tsuji Y."/>
            <person name="Nakamura J."/>
        </authorList>
    </citation>
    <scope>NUCLEOTIDE SEQUENCE</scope>
    <source>
        <strain evidence="11">T-723</strain>
    </source>
</reference>
<dbReference type="Pfam" id="PF03812">
    <property type="entry name" value="KdgT"/>
    <property type="match status" value="1"/>
</dbReference>
<evidence type="ECO:0000256" key="10">
    <source>
        <dbReference type="SAM" id="Phobius"/>
    </source>
</evidence>
<dbReference type="RefSeq" id="WP_003846824.1">
    <property type="nucleotide sequence ID" value="NZ_BQKK01000004.1"/>
</dbReference>
<evidence type="ECO:0000256" key="3">
    <source>
        <dbReference type="ARBA" id="ARBA00022475"/>
    </source>
</evidence>
<feature type="transmembrane region" description="Helical" evidence="10">
    <location>
        <begin position="76"/>
        <end position="96"/>
    </location>
</feature>
<evidence type="ECO:0000256" key="2">
    <source>
        <dbReference type="ARBA" id="ARBA00022448"/>
    </source>
</evidence>
<evidence type="ECO:0000256" key="9">
    <source>
        <dbReference type="SAM" id="MobiDB-lite"/>
    </source>
</evidence>
<evidence type="ECO:0000256" key="4">
    <source>
        <dbReference type="ARBA" id="ARBA00022597"/>
    </source>
</evidence>
<feature type="transmembrane region" description="Helical" evidence="10">
    <location>
        <begin position="197"/>
        <end position="215"/>
    </location>
</feature>
<feature type="transmembrane region" description="Helical" evidence="10">
    <location>
        <begin position="102"/>
        <end position="126"/>
    </location>
</feature>
<gene>
    <name evidence="11" type="primary">kdgT1</name>
    <name evidence="11" type="ORF">CAT723_19370</name>
</gene>
<feature type="transmembrane region" description="Helical" evidence="10">
    <location>
        <begin position="221"/>
        <end position="245"/>
    </location>
</feature>
<accession>A0AAV5G9S2</accession>
<feature type="transmembrane region" description="Helical" evidence="10">
    <location>
        <begin position="292"/>
        <end position="314"/>
    </location>
</feature>
<feature type="transmembrane region" description="Helical" evidence="10">
    <location>
        <begin position="138"/>
        <end position="160"/>
    </location>
</feature>
<evidence type="ECO:0000256" key="1">
    <source>
        <dbReference type="ARBA" id="ARBA00006430"/>
    </source>
</evidence>
<dbReference type="GO" id="GO:0016020">
    <property type="term" value="C:membrane"/>
    <property type="evidence" value="ECO:0007669"/>
    <property type="project" value="InterPro"/>
</dbReference>
<dbReference type="InterPro" id="IPR004684">
    <property type="entry name" value="2keto-3dGluconate_permease"/>
</dbReference>